<protein>
    <submittedName>
        <fullName evidence="7">Nadh:flavin oxidoreductase nadh oxidase</fullName>
    </submittedName>
</protein>
<dbReference type="InterPro" id="IPR044152">
    <property type="entry name" value="YqjM-like"/>
</dbReference>
<dbReference type="Proteomes" id="UP001362999">
    <property type="component" value="Unassembled WGS sequence"/>
</dbReference>
<dbReference type="EMBL" id="JAWWNJ010000024">
    <property type="protein sequence ID" value="KAK7031356.1"/>
    <property type="molecule type" value="Genomic_DNA"/>
</dbReference>
<evidence type="ECO:0000313" key="8">
    <source>
        <dbReference type="Proteomes" id="UP001362999"/>
    </source>
</evidence>
<dbReference type="Gene3D" id="3.20.20.70">
    <property type="entry name" value="Aldolase class I"/>
    <property type="match status" value="1"/>
</dbReference>
<keyword evidence="8" id="KW-1185">Reference proteome</keyword>
<comment type="caution">
    <text evidence="7">The sequence shown here is derived from an EMBL/GenBank/DDBJ whole genome shotgun (WGS) entry which is preliminary data.</text>
</comment>
<dbReference type="CDD" id="cd02932">
    <property type="entry name" value="OYE_YqiM_FMN"/>
    <property type="match status" value="1"/>
</dbReference>
<evidence type="ECO:0000256" key="5">
    <source>
        <dbReference type="ARBA" id="ARBA00023002"/>
    </source>
</evidence>
<evidence type="ECO:0000259" key="6">
    <source>
        <dbReference type="Pfam" id="PF00724"/>
    </source>
</evidence>
<evidence type="ECO:0000256" key="4">
    <source>
        <dbReference type="ARBA" id="ARBA00022857"/>
    </source>
</evidence>
<dbReference type="PANTHER" id="PTHR43303">
    <property type="entry name" value="NADPH DEHYDROGENASE C23G7.10C-RELATED"/>
    <property type="match status" value="1"/>
</dbReference>
<accession>A0AAW0BWQ4</accession>
<dbReference type="AlphaFoldDB" id="A0AAW0BWQ4"/>
<dbReference type="PANTHER" id="PTHR43303:SF4">
    <property type="entry name" value="NADPH DEHYDROGENASE C23G7.10C-RELATED"/>
    <property type="match status" value="1"/>
</dbReference>
<evidence type="ECO:0000256" key="2">
    <source>
        <dbReference type="ARBA" id="ARBA00022630"/>
    </source>
</evidence>
<dbReference type="GO" id="GO:0050661">
    <property type="term" value="F:NADP binding"/>
    <property type="evidence" value="ECO:0007669"/>
    <property type="project" value="InterPro"/>
</dbReference>
<keyword evidence="2" id="KW-0285">Flavoprotein</keyword>
<feature type="domain" description="NADH:flavin oxidoreductase/NADH oxidase N-terminal" evidence="6">
    <location>
        <begin position="32"/>
        <end position="388"/>
    </location>
</feature>
<evidence type="ECO:0000313" key="7">
    <source>
        <dbReference type="EMBL" id="KAK7031356.1"/>
    </source>
</evidence>
<keyword evidence="4" id="KW-0521">NADP</keyword>
<sequence length="401" mass="44495">MVLLNLGVPGAREFYPLNEPAIGTRVGGELPELFKPIEIKGVTFKNRIFLSPMGQFSSSDGHATDWHLVHIGGYATRGVGALCMEATAVVPEGRCSPEDSGLWTDSQIAPLKRVVDFCHSHGTKIGIQLYHTGRKASMYARWVKEKDSSFVAQENERGWPNNVFAPSAIPMSDRHAMPKAMTEQDMQHVEDAFAAATVRCRKAGFDFIEIHAAHGYLLHQFVSPLSNLRTDQYGGSLENRLRYPLRVLQRIRQEWQDKPLFIRISATDWAEGPEKSDDGTWLQWGLEQSNIWVTKMIELGVVDLLDCSSGGLWAKQLIPTFPATHGYQVHLAEAIKKAHPSLIVAAVGTITDPVLAESYLKNGKADVVFLARGLMRDPYWVMNAAKALGVEVKQANQYGDA</sequence>
<keyword evidence="5" id="KW-0560">Oxidoreductase</keyword>
<proteinExistence type="predicted"/>
<dbReference type="Pfam" id="PF00724">
    <property type="entry name" value="Oxidored_FMN"/>
    <property type="match status" value="1"/>
</dbReference>
<evidence type="ECO:0000256" key="1">
    <source>
        <dbReference type="ARBA" id="ARBA00001917"/>
    </source>
</evidence>
<dbReference type="GO" id="GO:0003959">
    <property type="term" value="F:NADPH dehydrogenase activity"/>
    <property type="evidence" value="ECO:0007669"/>
    <property type="project" value="InterPro"/>
</dbReference>
<organism evidence="7 8">
    <name type="scientific">Favolaschia claudopus</name>
    <dbReference type="NCBI Taxonomy" id="2862362"/>
    <lineage>
        <taxon>Eukaryota</taxon>
        <taxon>Fungi</taxon>
        <taxon>Dikarya</taxon>
        <taxon>Basidiomycota</taxon>
        <taxon>Agaricomycotina</taxon>
        <taxon>Agaricomycetes</taxon>
        <taxon>Agaricomycetidae</taxon>
        <taxon>Agaricales</taxon>
        <taxon>Marasmiineae</taxon>
        <taxon>Mycenaceae</taxon>
        <taxon>Favolaschia</taxon>
    </lineage>
</organism>
<dbReference type="InterPro" id="IPR001155">
    <property type="entry name" value="OxRdtase_FMN_N"/>
</dbReference>
<keyword evidence="3" id="KW-0288">FMN</keyword>
<dbReference type="GO" id="GO:0010181">
    <property type="term" value="F:FMN binding"/>
    <property type="evidence" value="ECO:0007669"/>
    <property type="project" value="InterPro"/>
</dbReference>
<gene>
    <name evidence="7" type="ORF">R3P38DRAFT_3313457</name>
</gene>
<evidence type="ECO:0000256" key="3">
    <source>
        <dbReference type="ARBA" id="ARBA00022643"/>
    </source>
</evidence>
<comment type="cofactor">
    <cofactor evidence="1">
        <name>FMN</name>
        <dbReference type="ChEBI" id="CHEBI:58210"/>
    </cofactor>
</comment>
<name>A0AAW0BWQ4_9AGAR</name>
<dbReference type="SUPFAM" id="SSF51395">
    <property type="entry name" value="FMN-linked oxidoreductases"/>
    <property type="match status" value="1"/>
</dbReference>
<dbReference type="InterPro" id="IPR013785">
    <property type="entry name" value="Aldolase_TIM"/>
</dbReference>
<reference evidence="7 8" key="1">
    <citation type="journal article" date="2024" name="J Genomics">
        <title>Draft genome sequencing and assembly of Favolaschia claudopus CIRM-BRFM 2984 isolated from oak limbs.</title>
        <authorList>
            <person name="Navarro D."/>
            <person name="Drula E."/>
            <person name="Chaduli D."/>
            <person name="Cazenave R."/>
            <person name="Ahrendt S."/>
            <person name="Wang J."/>
            <person name="Lipzen A."/>
            <person name="Daum C."/>
            <person name="Barry K."/>
            <person name="Grigoriev I.V."/>
            <person name="Favel A."/>
            <person name="Rosso M.N."/>
            <person name="Martin F."/>
        </authorList>
    </citation>
    <scope>NUCLEOTIDE SEQUENCE [LARGE SCALE GENOMIC DNA]</scope>
    <source>
        <strain evidence="7 8">CIRM-BRFM 2984</strain>
    </source>
</reference>